<reference evidence="1 2" key="1">
    <citation type="submission" date="2022-12" db="EMBL/GenBank/DDBJ databases">
        <title>Chromosome-scale assembly of the Ensete ventricosum genome.</title>
        <authorList>
            <person name="Dussert Y."/>
            <person name="Stocks J."/>
            <person name="Wendawek A."/>
            <person name="Woldeyes F."/>
            <person name="Nichols R.A."/>
            <person name="Borrell J.S."/>
        </authorList>
    </citation>
    <scope>NUCLEOTIDE SEQUENCE [LARGE SCALE GENOMIC DNA]</scope>
    <source>
        <strain evidence="2">cv. Maze</strain>
        <tissue evidence="1">Seeds</tissue>
    </source>
</reference>
<dbReference type="Proteomes" id="UP001222027">
    <property type="component" value="Unassembled WGS sequence"/>
</dbReference>
<organism evidence="1 2">
    <name type="scientific">Ensete ventricosum</name>
    <name type="common">Abyssinian banana</name>
    <name type="synonym">Musa ensete</name>
    <dbReference type="NCBI Taxonomy" id="4639"/>
    <lineage>
        <taxon>Eukaryota</taxon>
        <taxon>Viridiplantae</taxon>
        <taxon>Streptophyta</taxon>
        <taxon>Embryophyta</taxon>
        <taxon>Tracheophyta</taxon>
        <taxon>Spermatophyta</taxon>
        <taxon>Magnoliopsida</taxon>
        <taxon>Liliopsida</taxon>
        <taxon>Zingiberales</taxon>
        <taxon>Musaceae</taxon>
        <taxon>Ensete</taxon>
    </lineage>
</organism>
<protein>
    <submittedName>
        <fullName evidence="1">Uncharacterized protein</fullName>
    </submittedName>
</protein>
<dbReference type="AlphaFoldDB" id="A0AAV8QDM2"/>
<name>A0AAV8QDM2_ENSVE</name>
<evidence type="ECO:0000313" key="1">
    <source>
        <dbReference type="EMBL" id="KAJ8470352.1"/>
    </source>
</evidence>
<gene>
    <name evidence="1" type="ORF">OPV22_024695</name>
</gene>
<accession>A0AAV8QDM2</accession>
<dbReference type="EMBL" id="JAQQAF010000007">
    <property type="protein sequence ID" value="KAJ8470352.1"/>
    <property type="molecule type" value="Genomic_DNA"/>
</dbReference>
<proteinExistence type="predicted"/>
<evidence type="ECO:0000313" key="2">
    <source>
        <dbReference type="Proteomes" id="UP001222027"/>
    </source>
</evidence>
<comment type="caution">
    <text evidence="1">The sequence shown here is derived from an EMBL/GenBank/DDBJ whole genome shotgun (WGS) entry which is preliminary data.</text>
</comment>
<keyword evidence="2" id="KW-1185">Reference proteome</keyword>
<sequence length="98" mass="11127">MDSEPIVLIQLAKHLPCSDYNLADSKYVVYEGCIHVRLARSLRSSTVYFRAFFTNPRFLYSSLLLIHPFRSLLAPITSLSISSYGLYVVPHDSVLQGF</sequence>